<comment type="caution">
    <text evidence="5">The sequence shown here is derived from an EMBL/GenBank/DDBJ whole genome shotgun (WGS) entry which is preliminary data.</text>
</comment>
<evidence type="ECO:0000256" key="3">
    <source>
        <dbReference type="PROSITE-ProRule" id="PRU00169"/>
    </source>
</evidence>
<proteinExistence type="predicted"/>
<dbReference type="Gene3D" id="3.40.50.2300">
    <property type="match status" value="1"/>
</dbReference>
<evidence type="ECO:0000259" key="4">
    <source>
        <dbReference type="PROSITE" id="PS50110"/>
    </source>
</evidence>
<sequence length="126" mass="13728">MGSSSKKVLIIDDDTRNIYALRMVLKAKGYDCITAMDAQTGLQLLADQPDIGIVLMDMMMPEMDGYEALGKIRGDARTAVIPVIAVTAQAMVGDREKCLAAGASEYVSKPIDQDILLDILKNKFNM</sequence>
<feature type="modified residue" description="4-aspartylphosphate" evidence="3">
    <location>
        <position position="57"/>
    </location>
</feature>
<dbReference type="Pfam" id="PF00072">
    <property type="entry name" value="Response_reg"/>
    <property type="match status" value="1"/>
</dbReference>
<dbReference type="SUPFAM" id="SSF52172">
    <property type="entry name" value="CheY-like"/>
    <property type="match status" value="1"/>
</dbReference>
<dbReference type="RefSeq" id="WP_146306421.1">
    <property type="nucleotide sequence ID" value="NZ_VOHS01000018.1"/>
</dbReference>
<keyword evidence="2" id="KW-0902">Two-component regulatory system</keyword>
<dbReference type="SMART" id="SM00448">
    <property type="entry name" value="REC"/>
    <property type="match status" value="1"/>
</dbReference>
<protein>
    <submittedName>
        <fullName evidence="5">Response regulator</fullName>
    </submittedName>
</protein>
<dbReference type="InterPro" id="IPR011006">
    <property type="entry name" value="CheY-like_superfamily"/>
</dbReference>
<keyword evidence="1 3" id="KW-0597">Phosphoprotein</keyword>
<keyword evidence="6" id="KW-1185">Reference proteome</keyword>
<accession>A0A5C6LUP6</accession>
<reference evidence="5 6" key="1">
    <citation type="submission" date="2019-08" db="EMBL/GenBank/DDBJ databases">
        <title>Whole genome sequencing of chitin degrading bacteria Chitinophaga pinensis YS16.</title>
        <authorList>
            <person name="Singh R.P."/>
            <person name="Manchanda G."/>
            <person name="Maurya I.K."/>
            <person name="Joshi N.K."/>
            <person name="Srivastava A.K."/>
        </authorList>
    </citation>
    <scope>NUCLEOTIDE SEQUENCE [LARGE SCALE GENOMIC DNA]</scope>
    <source>
        <strain evidence="5 6">YS-16</strain>
    </source>
</reference>
<organism evidence="5 6">
    <name type="scientific">Chitinophaga pinensis</name>
    <dbReference type="NCBI Taxonomy" id="79329"/>
    <lineage>
        <taxon>Bacteria</taxon>
        <taxon>Pseudomonadati</taxon>
        <taxon>Bacteroidota</taxon>
        <taxon>Chitinophagia</taxon>
        <taxon>Chitinophagales</taxon>
        <taxon>Chitinophagaceae</taxon>
        <taxon>Chitinophaga</taxon>
    </lineage>
</organism>
<name>A0A5C6LUP6_9BACT</name>
<feature type="domain" description="Response regulatory" evidence="4">
    <location>
        <begin position="7"/>
        <end position="124"/>
    </location>
</feature>
<dbReference type="PANTHER" id="PTHR45339:SF1">
    <property type="entry name" value="HYBRID SIGNAL TRANSDUCTION HISTIDINE KINASE J"/>
    <property type="match status" value="1"/>
</dbReference>
<gene>
    <name evidence="5" type="ORF">FEF09_18125</name>
</gene>
<dbReference type="PANTHER" id="PTHR45339">
    <property type="entry name" value="HYBRID SIGNAL TRANSDUCTION HISTIDINE KINASE J"/>
    <property type="match status" value="1"/>
</dbReference>
<dbReference type="Proteomes" id="UP000318815">
    <property type="component" value="Unassembled WGS sequence"/>
</dbReference>
<dbReference type="GO" id="GO:0000160">
    <property type="term" value="P:phosphorelay signal transduction system"/>
    <property type="evidence" value="ECO:0007669"/>
    <property type="project" value="UniProtKB-KW"/>
</dbReference>
<evidence type="ECO:0000256" key="1">
    <source>
        <dbReference type="ARBA" id="ARBA00022553"/>
    </source>
</evidence>
<dbReference type="EMBL" id="VOHS01000018">
    <property type="protein sequence ID" value="TWV99185.1"/>
    <property type="molecule type" value="Genomic_DNA"/>
</dbReference>
<evidence type="ECO:0000313" key="5">
    <source>
        <dbReference type="EMBL" id="TWV99185.1"/>
    </source>
</evidence>
<dbReference type="OrthoDB" id="9796457at2"/>
<dbReference type="InterPro" id="IPR001789">
    <property type="entry name" value="Sig_transdc_resp-reg_receiver"/>
</dbReference>
<evidence type="ECO:0000313" key="6">
    <source>
        <dbReference type="Proteomes" id="UP000318815"/>
    </source>
</evidence>
<dbReference type="PROSITE" id="PS50110">
    <property type="entry name" value="RESPONSE_REGULATORY"/>
    <property type="match status" value="1"/>
</dbReference>
<dbReference type="AlphaFoldDB" id="A0A5C6LUP6"/>
<evidence type="ECO:0000256" key="2">
    <source>
        <dbReference type="ARBA" id="ARBA00023012"/>
    </source>
</evidence>